<accession>A0A1H5NNK8</accession>
<evidence type="ECO:0000313" key="1">
    <source>
        <dbReference type="EMBL" id="SEF03143.1"/>
    </source>
</evidence>
<protein>
    <submittedName>
        <fullName evidence="1">Uncharacterized protein</fullName>
    </submittedName>
</protein>
<proteinExistence type="predicted"/>
<evidence type="ECO:0000313" key="2">
    <source>
        <dbReference type="Proteomes" id="UP000198985"/>
    </source>
</evidence>
<dbReference type="AlphaFoldDB" id="A0A1H5NNK8"/>
<sequence length="99" mass="11031">MEELKPYVKSGNSITIGVYFWQAPVKVGSHMSKNHKLSEDSSAEDILEVKRLARTRLIDAFYAADQESLELATQYVKAALRGKGSIPRPKRFSSLGSDD</sequence>
<organism evidence="1 2">
    <name type="scientific">Pseudomonas migulae</name>
    <dbReference type="NCBI Taxonomy" id="78543"/>
    <lineage>
        <taxon>Bacteria</taxon>
        <taxon>Pseudomonadati</taxon>
        <taxon>Pseudomonadota</taxon>
        <taxon>Gammaproteobacteria</taxon>
        <taxon>Pseudomonadales</taxon>
        <taxon>Pseudomonadaceae</taxon>
        <taxon>Pseudomonas</taxon>
    </lineage>
</organism>
<dbReference type="EMBL" id="FNTY01000002">
    <property type="protein sequence ID" value="SEF03143.1"/>
    <property type="molecule type" value="Genomic_DNA"/>
</dbReference>
<gene>
    <name evidence="1" type="ORF">SAMN04490194_6361</name>
</gene>
<name>A0A1H5NNK8_9PSED</name>
<dbReference type="Proteomes" id="UP000198985">
    <property type="component" value="Unassembled WGS sequence"/>
</dbReference>
<reference evidence="1 2" key="1">
    <citation type="submission" date="2016-10" db="EMBL/GenBank/DDBJ databases">
        <authorList>
            <person name="de Groot N.N."/>
        </authorList>
    </citation>
    <scope>NUCLEOTIDE SEQUENCE [LARGE SCALE GENOMIC DNA]</scope>
    <source>
        <strain evidence="1 2">BS3662</strain>
    </source>
</reference>